<evidence type="ECO:0000313" key="6">
    <source>
        <dbReference type="Proteomes" id="UP001205185"/>
    </source>
</evidence>
<dbReference type="PANTHER" id="PTHR45527:SF1">
    <property type="entry name" value="FATTY ACID SYNTHASE"/>
    <property type="match status" value="1"/>
</dbReference>
<comment type="caution">
    <text evidence="5">The sequence shown here is derived from an EMBL/GenBank/DDBJ whole genome shotgun (WGS) entry which is preliminary data.</text>
</comment>
<dbReference type="InterPro" id="IPR010071">
    <property type="entry name" value="AA_adenyl_dom"/>
</dbReference>
<comment type="cofactor">
    <cofactor evidence="1">
        <name>pantetheine 4'-phosphate</name>
        <dbReference type="ChEBI" id="CHEBI:47942"/>
    </cofactor>
</comment>
<dbReference type="InterPro" id="IPR006162">
    <property type="entry name" value="Ppantetheine_attach_site"/>
</dbReference>
<dbReference type="Gene3D" id="3.40.50.12780">
    <property type="entry name" value="N-terminal domain of ligase-like"/>
    <property type="match status" value="1"/>
</dbReference>
<dbReference type="CDD" id="cd19540">
    <property type="entry name" value="LCL_NRPS-like"/>
    <property type="match status" value="1"/>
</dbReference>
<dbReference type="SUPFAM" id="SSF52777">
    <property type="entry name" value="CoA-dependent acyltransferases"/>
    <property type="match status" value="2"/>
</dbReference>
<evidence type="ECO:0000256" key="3">
    <source>
        <dbReference type="ARBA" id="ARBA00022553"/>
    </source>
</evidence>
<dbReference type="NCBIfam" id="TIGR01733">
    <property type="entry name" value="AA-adenyl-dom"/>
    <property type="match status" value="2"/>
</dbReference>
<dbReference type="PROSITE" id="PS50075">
    <property type="entry name" value="CARRIER"/>
    <property type="match status" value="2"/>
</dbReference>
<dbReference type="InterPro" id="IPR020845">
    <property type="entry name" value="AMP-binding_CS"/>
</dbReference>
<dbReference type="InterPro" id="IPR036736">
    <property type="entry name" value="ACP-like_sf"/>
</dbReference>
<gene>
    <name evidence="5" type="ORF">LV75_006473</name>
</gene>
<evidence type="ECO:0000259" key="4">
    <source>
        <dbReference type="PROSITE" id="PS50075"/>
    </source>
</evidence>
<dbReference type="Gene3D" id="3.30.559.30">
    <property type="entry name" value="Nonribosomal peptide synthetase, condensation domain"/>
    <property type="match status" value="1"/>
</dbReference>
<feature type="domain" description="Carrier" evidence="4">
    <location>
        <begin position="1552"/>
        <end position="1627"/>
    </location>
</feature>
<dbReference type="InterPro" id="IPR020806">
    <property type="entry name" value="PKS_PP-bd"/>
</dbReference>
<dbReference type="InterPro" id="IPR045851">
    <property type="entry name" value="AMP-bd_C_sf"/>
</dbReference>
<dbReference type="PANTHER" id="PTHR45527">
    <property type="entry name" value="NONRIBOSOMAL PEPTIDE SYNTHETASE"/>
    <property type="match status" value="1"/>
</dbReference>
<keyword evidence="3" id="KW-0597">Phosphoprotein</keyword>
<dbReference type="Gene3D" id="1.10.1200.10">
    <property type="entry name" value="ACP-like"/>
    <property type="match status" value="2"/>
</dbReference>
<evidence type="ECO:0000256" key="2">
    <source>
        <dbReference type="ARBA" id="ARBA00022450"/>
    </source>
</evidence>
<organism evidence="5 6">
    <name type="scientific">Actinokineospora diospyrosa</name>
    <dbReference type="NCBI Taxonomy" id="103728"/>
    <lineage>
        <taxon>Bacteria</taxon>
        <taxon>Bacillati</taxon>
        <taxon>Actinomycetota</taxon>
        <taxon>Actinomycetes</taxon>
        <taxon>Pseudonocardiales</taxon>
        <taxon>Pseudonocardiaceae</taxon>
        <taxon>Actinokineospora</taxon>
    </lineage>
</organism>
<protein>
    <submittedName>
        <fullName evidence="5">Amino acid adenylation domain-containing protein</fullName>
    </submittedName>
</protein>
<dbReference type="RefSeq" id="WP_253891129.1">
    <property type="nucleotide sequence ID" value="NZ_BAAAVB010000010.1"/>
</dbReference>
<dbReference type="NCBIfam" id="NF003417">
    <property type="entry name" value="PRK04813.1"/>
    <property type="match status" value="2"/>
</dbReference>
<dbReference type="Pfam" id="PF13193">
    <property type="entry name" value="AMP-binding_C"/>
    <property type="match status" value="2"/>
</dbReference>
<dbReference type="InterPro" id="IPR000873">
    <property type="entry name" value="AMP-dep_synth/lig_dom"/>
</dbReference>
<sequence>MRTLTLPELVALQADRTPDRIAVVAGEAEISYQDLDSRSNRFARLLLLRGVQPGDRVALVLGRSVDLPVCLLAVLRCGAAYVPVDPAYPAERIAHVIQDAQPALVVTDSAGLDGALLLEDNVEALSEIDGSALTDVERGAPLSLASDAYVIYTSGSTGRPKGVVITHANLANFLEDMGERFPLGAADRWLAVTTVAFDIAGLELYLPLISGARVVLADRDTVLDPAELLALLQRSGATIMQATPSLWRALAARAEDLPPLRVLVGGEALPPDLATTLRTIGDVTNLYGPTETTIWSTAARIEGAATPIGQPIANTRAYVLDGNLRPVAPGETAELYLAGSGVARGYHGQPALTAQRFTADPFGPPGSRMYRTGDRVTLVDGQLVFVGRADNQVKVRGYRIEPSEVEATLTRHPHVTQAVVVARPDAAGDQRLVAYVTGDDPTSVREFAARRLPEYMVPALVVCLDALPLTANGKVDRKALPAPDFSHAAGSGRAPTTRREEVLCGLFAEILGLPTVGVDDDFFALGGHSLSASRLASRVRVALGVEMPIKALFEAPTVAALSVVLDGAAAARPALRPALTRSDRLERAPLSFAQQRLWLINSLEGPSALYHLPSTHRLASTVDLVALEAALGDVVRRHEALRTVYPEIDGEPHQLVLDATVSLPLVPTTPERLDADLLAMATAPFDLARDLPLRAAVFEADERVLLLVFHHIASDGASDGPFSRDLEHAYAARCAGLTPTWAELPVQYADYTRWQRGLLGSPDEPDSRFAAQLRFWRDALRDLPEELPLPLDRQRPAKSSQQGARIALNVSADLHYALSEVARSSGCTLFMVMQAALSTLLHRMGAGTDIPLGSAVAGRPDERLDDLVGFFVNTVVLRADLSGRVSFRELLGRVRSTTLAALDHQDVPFEHVVAAVNPVRTHARHPLFQTMLVFQDTGNNALSLPKLATMSEDLGTNTAKFDLLFSIAAHESGERECAGMTGMVEYASELFDRATVERLVDRLVAVLEAVAHDPDQLVGEINLLDDAERSQVLFGWNDTTAVLPSESLSRQVEAQVERTPHLTAVVDPRSTLTYAELNARANQLAWLLAERGIGPEDRVCVLLPRSTDLLTAFLAIFKVGAVYVPVDPLFPPDRVGYIVEDCAPALTIAHRQTSAKLPETPVLLIEAEDLGRYPDRNLDVVPPPQAPSFVIYTSGSTGRPKGVVVQYHVLVNLLAWNRHAIAVEPGARVAQFSSITFDASIHEFLATLLNGKTLHIPDEETRLDPAELAAWLDRERITELFAPDLIMSGVYEAANDKGLELTGLRHVLQAGEALRLSETVLAFHRRRPWVRLHNHYGPSETHVVTGYTMPSDVDTWPATAPIGGPIFNSQTYVLDSALNPVPAGVVGELYLAGDCVARGYLNRAALTSERFVADPVGPPGSRMYRSGDLARWRPDGTLDFLGRADDQVKIRGVRIEPGEIVKVLSGCPGVAQAAVVARQTASGEKQLVAYVVPPAGQSCPDTAALRAHAAAALPEYMVPSAFVALDALPLTGNGKLDHRALPAAAVSPGGSPPRTEWERKACLLVEDVLAVTGVGREDHFFALGGSSMAAAKLVNRARSTLGVGLTLRMVFDAPVVADLARQLADAGPARTVTSLAARRRP</sequence>
<dbReference type="CDD" id="cd12116">
    <property type="entry name" value="A_NRPS_Ta1_like"/>
    <property type="match status" value="1"/>
</dbReference>
<dbReference type="PROSITE" id="PS00012">
    <property type="entry name" value="PHOSPHOPANTETHEINE"/>
    <property type="match status" value="1"/>
</dbReference>
<dbReference type="Pfam" id="PF00501">
    <property type="entry name" value="AMP-binding"/>
    <property type="match status" value="2"/>
</dbReference>
<feature type="domain" description="Carrier" evidence="4">
    <location>
        <begin position="494"/>
        <end position="569"/>
    </location>
</feature>
<dbReference type="InterPro" id="IPR023213">
    <property type="entry name" value="CAT-like_dom_sf"/>
</dbReference>
<evidence type="ECO:0000313" key="5">
    <source>
        <dbReference type="EMBL" id="MCP2273941.1"/>
    </source>
</evidence>
<dbReference type="Gene3D" id="3.30.300.30">
    <property type="match status" value="2"/>
</dbReference>
<dbReference type="Pfam" id="PF00668">
    <property type="entry name" value="Condensation"/>
    <property type="match status" value="1"/>
</dbReference>
<dbReference type="SMART" id="SM00823">
    <property type="entry name" value="PKS_PP"/>
    <property type="match status" value="2"/>
</dbReference>
<dbReference type="Proteomes" id="UP001205185">
    <property type="component" value="Unassembled WGS sequence"/>
</dbReference>
<dbReference type="InterPro" id="IPR025110">
    <property type="entry name" value="AMP-bd_C"/>
</dbReference>
<reference evidence="5 6" key="1">
    <citation type="submission" date="2022-06" db="EMBL/GenBank/DDBJ databases">
        <title>Genomic Encyclopedia of Archaeal and Bacterial Type Strains, Phase II (KMG-II): from individual species to whole genera.</title>
        <authorList>
            <person name="Goeker M."/>
        </authorList>
    </citation>
    <scope>NUCLEOTIDE SEQUENCE [LARGE SCALE GENOMIC DNA]</scope>
    <source>
        <strain evidence="5 6">DSM 44255</strain>
    </source>
</reference>
<dbReference type="EMBL" id="JAMTCO010000019">
    <property type="protein sequence ID" value="MCP2273941.1"/>
    <property type="molecule type" value="Genomic_DNA"/>
</dbReference>
<name>A0ABT1IMQ1_9PSEU</name>
<dbReference type="SUPFAM" id="SSF47336">
    <property type="entry name" value="ACP-like"/>
    <property type="match status" value="2"/>
</dbReference>
<dbReference type="InterPro" id="IPR009081">
    <property type="entry name" value="PP-bd_ACP"/>
</dbReference>
<evidence type="ECO:0000256" key="1">
    <source>
        <dbReference type="ARBA" id="ARBA00001957"/>
    </source>
</evidence>
<proteinExistence type="predicted"/>
<dbReference type="Pfam" id="PF00550">
    <property type="entry name" value="PP-binding"/>
    <property type="match status" value="2"/>
</dbReference>
<accession>A0ABT1IMQ1</accession>
<keyword evidence="6" id="KW-1185">Reference proteome</keyword>
<dbReference type="InterPro" id="IPR001242">
    <property type="entry name" value="Condensation_dom"/>
</dbReference>
<dbReference type="PROSITE" id="PS00455">
    <property type="entry name" value="AMP_BINDING"/>
    <property type="match status" value="2"/>
</dbReference>
<keyword evidence="2" id="KW-0596">Phosphopantetheine</keyword>
<dbReference type="Gene3D" id="2.30.38.10">
    <property type="entry name" value="Luciferase, Domain 3"/>
    <property type="match status" value="1"/>
</dbReference>
<dbReference type="Gene3D" id="3.30.559.10">
    <property type="entry name" value="Chloramphenicol acetyltransferase-like domain"/>
    <property type="match status" value="1"/>
</dbReference>
<dbReference type="SUPFAM" id="SSF56801">
    <property type="entry name" value="Acetyl-CoA synthetase-like"/>
    <property type="match status" value="2"/>
</dbReference>
<dbReference type="InterPro" id="IPR042099">
    <property type="entry name" value="ANL_N_sf"/>
</dbReference>
<dbReference type="Gene3D" id="3.40.50.980">
    <property type="match status" value="2"/>
</dbReference>